<proteinExistence type="predicted"/>
<reference evidence="6 7" key="1">
    <citation type="submission" date="2023-09" db="EMBL/GenBank/DDBJ databases">
        <title>Demequina sp. a novel bacteria isolated from Capsicum annuum.</title>
        <authorList>
            <person name="Humaira Z."/>
            <person name="Lee J."/>
            <person name="Cho D."/>
        </authorList>
    </citation>
    <scope>NUCLEOTIDE SEQUENCE [LARGE SCALE GENOMIC DNA]</scope>
    <source>
        <strain evidence="6 7">OYTSA14</strain>
    </source>
</reference>
<dbReference type="SUPFAM" id="SSF51338">
    <property type="entry name" value="Composite domain of metallo-dependent hydrolases"/>
    <property type="match status" value="1"/>
</dbReference>
<evidence type="ECO:0000313" key="7">
    <source>
        <dbReference type="Proteomes" id="UP001304125"/>
    </source>
</evidence>
<dbReference type="InterPro" id="IPR032466">
    <property type="entry name" value="Metal_Hydrolase"/>
</dbReference>
<dbReference type="Proteomes" id="UP001304125">
    <property type="component" value="Chromosome"/>
</dbReference>
<dbReference type="GO" id="GO:0046872">
    <property type="term" value="F:metal ion binding"/>
    <property type="evidence" value="ECO:0007669"/>
    <property type="project" value="UniProtKB-KW"/>
</dbReference>
<evidence type="ECO:0000256" key="1">
    <source>
        <dbReference type="ARBA" id="ARBA00022723"/>
    </source>
</evidence>
<gene>
    <name evidence="6" type="ORF">RN606_12040</name>
</gene>
<feature type="domain" description="Aminodeoxyfutalosine deaminase/Imidazolonepropionase-like composite" evidence="5">
    <location>
        <begin position="24"/>
        <end position="42"/>
    </location>
</feature>
<evidence type="ECO:0000256" key="3">
    <source>
        <dbReference type="ARBA" id="ARBA00022833"/>
    </source>
</evidence>
<evidence type="ECO:0000256" key="2">
    <source>
        <dbReference type="ARBA" id="ARBA00022801"/>
    </source>
</evidence>
<keyword evidence="7" id="KW-1185">Reference proteome</keyword>
<organism evidence="6 7">
    <name type="scientific">Demequina capsici</name>
    <dbReference type="NCBI Taxonomy" id="3075620"/>
    <lineage>
        <taxon>Bacteria</taxon>
        <taxon>Bacillati</taxon>
        <taxon>Actinomycetota</taxon>
        <taxon>Actinomycetes</taxon>
        <taxon>Micrococcales</taxon>
        <taxon>Demequinaceae</taxon>
        <taxon>Demequina</taxon>
    </lineage>
</organism>
<name>A0AA96F6J3_9MICO</name>
<accession>A0AA96F6J3</accession>
<dbReference type="PANTHER" id="PTHR43794:SF11">
    <property type="entry name" value="AMIDOHYDROLASE-RELATED DOMAIN-CONTAINING PROTEIN"/>
    <property type="match status" value="1"/>
</dbReference>
<dbReference type="RefSeq" id="WP_313497497.1">
    <property type="nucleotide sequence ID" value="NZ_CP134879.1"/>
</dbReference>
<dbReference type="InterPro" id="IPR054418">
    <property type="entry name" value="MQNX/HUTI_composite_N"/>
</dbReference>
<feature type="domain" description="Amidohydrolase-related" evidence="4">
    <location>
        <begin position="57"/>
        <end position="407"/>
    </location>
</feature>
<evidence type="ECO:0000259" key="5">
    <source>
        <dbReference type="Pfam" id="PF22039"/>
    </source>
</evidence>
<evidence type="ECO:0000259" key="4">
    <source>
        <dbReference type="Pfam" id="PF01979"/>
    </source>
</evidence>
<dbReference type="GO" id="GO:0016810">
    <property type="term" value="F:hydrolase activity, acting on carbon-nitrogen (but not peptide) bonds"/>
    <property type="evidence" value="ECO:0007669"/>
    <property type="project" value="InterPro"/>
</dbReference>
<sequence length="436" mass="46796">MARTVIKGGAVLTLDPSAPFHADGAVVIDGDRIAWTGPASELVPEPGDRIVDASRKVVMPGLVNLHYHVDLGRATGEFTAESDRRPMWDTLFDDWYPFIGQLRPDEVYWASMACYAEAIRFGNTSVNDMYVQTEARARAAGGVGIRATLSNEIATPETGIDTIQDNIDAFKAAHGTQNGLVKVAFGIEWLPCASDAILSDVRAAATELGAGIHIHLNEAMSEVENSLARFGKRPTELAYELGFLGPDVVAAHCVHLDDREIQMVAETGAHISHNPASNSFLGNGVARMNDFRAAGINVGMGTDASFMQDMFEAMRWSTYLHRATAADISVRSSYEALEMATVNGSKALGQDTGTLAAGMLADLILLDVDQMKFAMMDATDFGSVASFVTNHANGNDVASTMVAGEFVMLNGELTRVDEHEIKANLRSSMAAAFSRA</sequence>
<keyword evidence="3" id="KW-0862">Zinc</keyword>
<evidence type="ECO:0000313" key="6">
    <source>
        <dbReference type="EMBL" id="WNM24083.1"/>
    </source>
</evidence>
<dbReference type="Pfam" id="PF01979">
    <property type="entry name" value="Amidohydro_1"/>
    <property type="match status" value="1"/>
</dbReference>
<dbReference type="SUPFAM" id="SSF51556">
    <property type="entry name" value="Metallo-dependent hydrolases"/>
    <property type="match status" value="1"/>
</dbReference>
<dbReference type="PANTHER" id="PTHR43794">
    <property type="entry name" value="AMINOHYDROLASE SSNA-RELATED"/>
    <property type="match status" value="1"/>
</dbReference>
<dbReference type="InterPro" id="IPR011059">
    <property type="entry name" value="Metal-dep_hydrolase_composite"/>
</dbReference>
<dbReference type="InterPro" id="IPR006680">
    <property type="entry name" value="Amidohydro-rel"/>
</dbReference>
<dbReference type="Gene3D" id="2.30.40.10">
    <property type="entry name" value="Urease, subunit C, domain 1"/>
    <property type="match status" value="1"/>
</dbReference>
<dbReference type="Pfam" id="PF22039">
    <property type="entry name" value="HUTI_composite_bact"/>
    <property type="match status" value="1"/>
</dbReference>
<dbReference type="InterPro" id="IPR050287">
    <property type="entry name" value="MTA/SAH_deaminase"/>
</dbReference>
<dbReference type="CDD" id="cd01298">
    <property type="entry name" value="ATZ_TRZ_like"/>
    <property type="match status" value="1"/>
</dbReference>
<dbReference type="Gene3D" id="3.20.20.140">
    <property type="entry name" value="Metal-dependent hydrolases"/>
    <property type="match status" value="1"/>
</dbReference>
<protein>
    <submittedName>
        <fullName evidence="6">Amidohydrolase</fullName>
    </submittedName>
</protein>
<dbReference type="EMBL" id="CP134879">
    <property type="protein sequence ID" value="WNM24083.1"/>
    <property type="molecule type" value="Genomic_DNA"/>
</dbReference>
<keyword evidence="2" id="KW-0378">Hydrolase</keyword>
<dbReference type="AlphaFoldDB" id="A0AA96F6J3"/>
<keyword evidence="1" id="KW-0479">Metal-binding</keyword>